<dbReference type="RefSeq" id="WP_074940437.1">
    <property type="nucleotide sequence ID" value="NZ_FOWP01000010.1"/>
</dbReference>
<accession>A0A1I5PQU7</accession>
<gene>
    <name evidence="1" type="ORF">SAMN05216601_1105</name>
</gene>
<name>A0A1I5PQU7_9GAMM</name>
<dbReference type="AlphaFoldDB" id="A0A1I5PQU7"/>
<reference evidence="1 2" key="1">
    <citation type="submission" date="2016-10" db="EMBL/GenBank/DDBJ databases">
        <authorList>
            <person name="de Groot N.N."/>
        </authorList>
    </citation>
    <scope>NUCLEOTIDE SEQUENCE [LARGE SCALE GENOMIC DNA]</scope>
    <source>
        <strain evidence="1 2">CCUG 59231</strain>
    </source>
</reference>
<sequence length="161" mass="18356">MVTLTLFPKPGSTRFIEFKLNDIRQGLDFILFSLENFSHSEEDHLSLSINERGNQDFPAINLQKNGQFFLFQVYVSDQHSSLEEGWYTLVENSLDLPPEELISTVWDEPGDDFFQACFADGLMLSNSLLASKNSLIGILEKYTDDLPAWLNHGKFVNFGII</sequence>
<proteinExistence type="predicted"/>
<evidence type="ECO:0000313" key="2">
    <source>
        <dbReference type="Proteomes" id="UP000182400"/>
    </source>
</evidence>
<protein>
    <submittedName>
        <fullName evidence="1">Uncharacterized protein</fullName>
    </submittedName>
</protein>
<dbReference type="STRING" id="658457.SAMN05216601_1105"/>
<organism evidence="1 2">
    <name type="scientific">Ectopseudomonas composti</name>
    <dbReference type="NCBI Taxonomy" id="658457"/>
    <lineage>
        <taxon>Bacteria</taxon>
        <taxon>Pseudomonadati</taxon>
        <taxon>Pseudomonadota</taxon>
        <taxon>Gammaproteobacteria</taxon>
        <taxon>Pseudomonadales</taxon>
        <taxon>Pseudomonadaceae</taxon>
        <taxon>Ectopseudomonas</taxon>
    </lineage>
</organism>
<evidence type="ECO:0000313" key="1">
    <source>
        <dbReference type="EMBL" id="SFP36512.1"/>
    </source>
</evidence>
<dbReference type="Proteomes" id="UP000182400">
    <property type="component" value="Unassembled WGS sequence"/>
</dbReference>
<dbReference type="EMBL" id="FOWP01000010">
    <property type="protein sequence ID" value="SFP36512.1"/>
    <property type="molecule type" value="Genomic_DNA"/>
</dbReference>